<keyword evidence="2" id="KW-1185">Reference proteome</keyword>
<comment type="caution">
    <text evidence="1">The sequence shown here is derived from an EMBL/GenBank/DDBJ whole genome shotgun (WGS) entry which is preliminary data.</text>
</comment>
<dbReference type="AlphaFoldDB" id="A0A9W6YLX9"/>
<name>A0A9W6YLX9_9STRA</name>
<dbReference type="EMBL" id="BSXT01018856">
    <property type="protein sequence ID" value="GMG14797.1"/>
    <property type="molecule type" value="Genomic_DNA"/>
</dbReference>
<evidence type="ECO:0000313" key="2">
    <source>
        <dbReference type="Proteomes" id="UP001165121"/>
    </source>
</evidence>
<evidence type="ECO:0000313" key="1">
    <source>
        <dbReference type="EMBL" id="GMG14797.1"/>
    </source>
</evidence>
<dbReference type="Proteomes" id="UP001165121">
    <property type="component" value="Unassembled WGS sequence"/>
</dbReference>
<dbReference type="OrthoDB" id="10353717at2759"/>
<organism evidence="1 2">
    <name type="scientific">Phytophthora fragariaefolia</name>
    <dbReference type="NCBI Taxonomy" id="1490495"/>
    <lineage>
        <taxon>Eukaryota</taxon>
        <taxon>Sar</taxon>
        <taxon>Stramenopiles</taxon>
        <taxon>Oomycota</taxon>
        <taxon>Peronosporomycetes</taxon>
        <taxon>Peronosporales</taxon>
        <taxon>Peronosporaceae</taxon>
        <taxon>Phytophthora</taxon>
    </lineage>
</organism>
<gene>
    <name evidence="1" type="ORF">Pfra01_002922800</name>
</gene>
<sequence length="108" mass="11611">MDVSITASSGKKGLVKAHNTQYVKGAANVATNQLSTLNVVNAMMNALSRQSMNHVTTTALSAKCETGMTKNVLSMQNAVHEETFELNTKDVAGMILAIHIKKVEEYSV</sequence>
<protein>
    <submittedName>
        <fullName evidence="1">Unnamed protein product</fullName>
    </submittedName>
</protein>
<proteinExistence type="predicted"/>
<accession>A0A9W6YLX9</accession>
<reference evidence="1" key="1">
    <citation type="submission" date="2023-04" db="EMBL/GenBank/DDBJ databases">
        <title>Phytophthora fragariaefolia NBRC 109709.</title>
        <authorList>
            <person name="Ichikawa N."/>
            <person name="Sato H."/>
            <person name="Tonouchi N."/>
        </authorList>
    </citation>
    <scope>NUCLEOTIDE SEQUENCE</scope>
    <source>
        <strain evidence="1">NBRC 109709</strain>
    </source>
</reference>